<evidence type="ECO:0000256" key="4">
    <source>
        <dbReference type="ARBA" id="ARBA00022909"/>
    </source>
</evidence>
<reference evidence="12 13" key="1">
    <citation type="journal article" date="2015" name="PLoS ONE">
        <title>Genomic analysis reveals the molecular basis for capsule loss in the group B streptococcus population.</title>
        <authorList>
            <consortium name="DEVANI Consortium"/>
            <person name="Rosini R."/>
            <person name="Campisi E."/>
            <person name="De Chiara M."/>
            <person name="Tettelin H."/>
            <person name="Rinaudo D."/>
            <person name="Toniolo C."/>
            <person name="Metruccio M."/>
            <person name="Guidotti S."/>
            <person name="Sorensen U.B."/>
            <person name="Kilian M."/>
            <person name="Ramirez M."/>
            <person name="Janulczyk R."/>
            <person name="Donati C."/>
            <person name="Grandi G."/>
            <person name="Margarit I."/>
        </authorList>
    </citation>
    <scope>NUCLEOTIDE SEQUENCE [LARGE SCALE GENOMIC DNA]</scope>
    <source>
        <strain evidence="10 13">DK-B-USS-215</strain>
        <strain evidence="9 12">ES-PW-063</strain>
    </source>
</reference>
<evidence type="ECO:0000256" key="2">
    <source>
        <dbReference type="ARBA" id="ARBA00005013"/>
    </source>
</evidence>
<dbReference type="NCBIfam" id="TIGR00526">
    <property type="entry name" value="folB_dom"/>
    <property type="match status" value="1"/>
</dbReference>
<dbReference type="GO" id="GO:0046654">
    <property type="term" value="P:tetrahydrofolate biosynthetic process"/>
    <property type="evidence" value="ECO:0007669"/>
    <property type="project" value="UniProtKB-UniRule"/>
</dbReference>
<proteinExistence type="inferred from homology"/>
<dbReference type="EMBL" id="LCVB01000025">
    <property type="protein sequence ID" value="KLJ29938.1"/>
    <property type="molecule type" value="Genomic_DNA"/>
</dbReference>
<dbReference type="RefSeq" id="WP_000358073.1">
    <property type="nucleotide sequence ID" value="NZ_AP018935.1"/>
</dbReference>
<accession>A0A0H1XJS8</accession>
<dbReference type="NCBIfam" id="TIGR00525">
    <property type="entry name" value="folB"/>
    <property type="match status" value="1"/>
</dbReference>
<dbReference type="EMBL" id="LBKL01000057">
    <property type="protein sequence ID" value="KLL39412.1"/>
    <property type="molecule type" value="Genomic_DNA"/>
</dbReference>
<comment type="catalytic activity">
    <reaction evidence="1 7">
        <text>7,8-dihydroneopterin = 6-hydroxymethyl-7,8-dihydropterin + glycolaldehyde</text>
        <dbReference type="Rhea" id="RHEA:10540"/>
        <dbReference type="ChEBI" id="CHEBI:17001"/>
        <dbReference type="ChEBI" id="CHEBI:17071"/>
        <dbReference type="ChEBI" id="CHEBI:44841"/>
        <dbReference type="EC" id="4.1.2.25"/>
    </reaction>
</comment>
<dbReference type="SMART" id="SM00905">
    <property type="entry name" value="FolB"/>
    <property type="match status" value="1"/>
</dbReference>
<keyword evidence="4 7" id="KW-0289">Folate biosynthesis</keyword>
<dbReference type="PANTHER" id="PTHR42844">
    <property type="entry name" value="DIHYDRONEOPTERIN ALDOLASE 1-RELATED"/>
    <property type="match status" value="1"/>
</dbReference>
<dbReference type="GO" id="GO:0005737">
    <property type="term" value="C:cytoplasm"/>
    <property type="evidence" value="ECO:0007669"/>
    <property type="project" value="TreeGrafter"/>
</dbReference>
<dbReference type="EC" id="4.1.2.25" evidence="7"/>
<evidence type="ECO:0000313" key="11">
    <source>
        <dbReference type="EMBL" id="SUN29129.1"/>
    </source>
</evidence>
<evidence type="ECO:0000313" key="9">
    <source>
        <dbReference type="EMBL" id="KLJ29938.1"/>
    </source>
</evidence>
<dbReference type="GO" id="GO:0046656">
    <property type="term" value="P:folic acid biosynthetic process"/>
    <property type="evidence" value="ECO:0007669"/>
    <property type="project" value="UniProtKB-UniRule"/>
</dbReference>
<dbReference type="AlphaFoldDB" id="A0A0H1XJS8"/>
<reference evidence="11 14" key="2">
    <citation type="submission" date="2018-06" db="EMBL/GenBank/DDBJ databases">
        <authorList>
            <consortium name="Pathogen Informatics"/>
            <person name="Doyle S."/>
        </authorList>
    </citation>
    <scope>NUCLEOTIDE SEQUENCE [LARGE SCALE GENOMIC DNA]</scope>
    <source>
        <strain evidence="11 14">NCTC9828</strain>
    </source>
</reference>
<dbReference type="Gene3D" id="3.30.1130.10">
    <property type="match status" value="1"/>
</dbReference>
<evidence type="ECO:0000313" key="12">
    <source>
        <dbReference type="Proteomes" id="UP000035174"/>
    </source>
</evidence>
<comment type="function">
    <text evidence="6 7">Catalyzes the conversion of 7,8-dihydroneopterin to 6-hydroxymethyl-7,8-dihydropterin.</text>
</comment>
<dbReference type="Pfam" id="PF02152">
    <property type="entry name" value="FolB"/>
    <property type="match status" value="1"/>
</dbReference>
<evidence type="ECO:0000256" key="1">
    <source>
        <dbReference type="ARBA" id="ARBA00001353"/>
    </source>
</evidence>
<dbReference type="InterPro" id="IPR006156">
    <property type="entry name" value="Dihydroneopterin_aldolase"/>
</dbReference>
<protein>
    <recommendedName>
        <fullName evidence="7">7,8-dihydroneopterin aldolase</fullName>
        <ecNumber evidence="7">4.1.2.25</ecNumber>
    </recommendedName>
</protein>
<sequence>MDKIYLNKCRFYGYHGAFSEEQTLGQVFQVDAVLSLDLAKASQTDDLIDTVHYGEVFDCIKNHVENEQYQLIEKLAGVIVEDIFLQFHPVQAITLKITKDNPPINGHYESVGIELERRRA</sequence>
<evidence type="ECO:0000256" key="3">
    <source>
        <dbReference type="ARBA" id="ARBA00005708"/>
    </source>
</evidence>
<dbReference type="Proteomes" id="UP000255140">
    <property type="component" value="Unassembled WGS sequence"/>
</dbReference>
<name>A0A0H1XJS8_STRAG</name>
<dbReference type="GO" id="GO:0004150">
    <property type="term" value="F:dihydroneopterin aldolase activity"/>
    <property type="evidence" value="ECO:0007669"/>
    <property type="project" value="UniProtKB-UniRule"/>
</dbReference>
<feature type="domain" description="Dihydroneopterin aldolase/epimerase" evidence="8">
    <location>
        <begin position="4"/>
        <end position="117"/>
    </location>
</feature>
<dbReference type="Proteomes" id="UP000035346">
    <property type="component" value="Unassembled WGS sequence"/>
</dbReference>
<comment type="caution">
    <text evidence="10">The sequence shown here is derived from an EMBL/GenBank/DDBJ whole genome shotgun (WGS) entry which is preliminary data.</text>
</comment>
<evidence type="ECO:0000313" key="14">
    <source>
        <dbReference type="Proteomes" id="UP000255140"/>
    </source>
</evidence>
<dbReference type="PANTHER" id="PTHR42844:SF1">
    <property type="entry name" value="DIHYDRONEOPTERIN ALDOLASE 1-RELATED"/>
    <property type="match status" value="1"/>
</dbReference>
<evidence type="ECO:0000259" key="8">
    <source>
        <dbReference type="SMART" id="SM00905"/>
    </source>
</evidence>
<organism evidence="10 13">
    <name type="scientific">Streptococcus agalactiae</name>
    <dbReference type="NCBI Taxonomy" id="1311"/>
    <lineage>
        <taxon>Bacteria</taxon>
        <taxon>Bacillati</taxon>
        <taxon>Bacillota</taxon>
        <taxon>Bacilli</taxon>
        <taxon>Lactobacillales</taxon>
        <taxon>Streptococcaceae</taxon>
        <taxon>Streptococcus</taxon>
    </lineage>
</organism>
<comment type="pathway">
    <text evidence="2 7">Cofactor biosynthesis; tetrahydrofolate biosynthesis; 2-amino-4-hydroxy-6-hydroxymethyl-7,8-dihydropteridine diphosphate from 7,8-dihydroneopterin triphosphate: step 3/4.</text>
</comment>
<gene>
    <name evidence="11" type="primary">folB</name>
    <name evidence="11" type="ORF">NCTC9828_01405</name>
    <name evidence="10" type="ORF">WA04_04915</name>
    <name evidence="9" type="ORF">WA45_04285</name>
</gene>
<evidence type="ECO:0000256" key="6">
    <source>
        <dbReference type="ARBA" id="ARBA00037702"/>
    </source>
</evidence>
<evidence type="ECO:0000313" key="10">
    <source>
        <dbReference type="EMBL" id="KLL39412.1"/>
    </source>
</evidence>
<dbReference type="FunFam" id="3.30.1130.10:FF:000003">
    <property type="entry name" value="7,8-dihydroneopterin aldolase"/>
    <property type="match status" value="1"/>
</dbReference>
<dbReference type="EMBL" id="UHEW01000005">
    <property type="protein sequence ID" value="SUN29129.1"/>
    <property type="molecule type" value="Genomic_DNA"/>
</dbReference>
<comment type="similarity">
    <text evidence="3 7">Belongs to the DHNA family.</text>
</comment>
<evidence type="ECO:0000256" key="7">
    <source>
        <dbReference type="RuleBase" id="RU362079"/>
    </source>
</evidence>
<dbReference type="SUPFAM" id="SSF55620">
    <property type="entry name" value="Tetrahydrobiopterin biosynthesis enzymes-like"/>
    <property type="match status" value="1"/>
</dbReference>
<evidence type="ECO:0000256" key="5">
    <source>
        <dbReference type="ARBA" id="ARBA00023239"/>
    </source>
</evidence>
<dbReference type="UniPathway" id="UPA00077">
    <property type="reaction ID" value="UER00154"/>
</dbReference>
<keyword evidence="5 7" id="KW-0456">Lyase</keyword>
<evidence type="ECO:0000313" key="13">
    <source>
        <dbReference type="Proteomes" id="UP000035346"/>
    </source>
</evidence>
<dbReference type="InterPro" id="IPR043133">
    <property type="entry name" value="GTP-CH-I_C/QueF"/>
</dbReference>
<dbReference type="Proteomes" id="UP000035174">
    <property type="component" value="Unassembled WGS sequence"/>
</dbReference>
<dbReference type="InterPro" id="IPR006157">
    <property type="entry name" value="FolB_dom"/>
</dbReference>
<dbReference type="CDD" id="cd00534">
    <property type="entry name" value="DHNA_DHNTPE"/>
    <property type="match status" value="1"/>
</dbReference>